<dbReference type="InterPro" id="IPR018247">
    <property type="entry name" value="EF_Hand_1_Ca_BS"/>
</dbReference>
<reference evidence="3" key="3">
    <citation type="journal article" date="2017" name="Nature">
        <title>Genome sequence of the progenitor of the wheat D genome Aegilops tauschii.</title>
        <authorList>
            <person name="Luo M.C."/>
            <person name="Gu Y.Q."/>
            <person name="Puiu D."/>
            <person name="Wang H."/>
            <person name="Twardziok S.O."/>
            <person name="Deal K.R."/>
            <person name="Huo N."/>
            <person name="Zhu T."/>
            <person name="Wang L."/>
            <person name="Wang Y."/>
            <person name="McGuire P.E."/>
            <person name="Liu S."/>
            <person name="Long H."/>
            <person name="Ramasamy R.K."/>
            <person name="Rodriguez J.C."/>
            <person name="Van S.L."/>
            <person name="Yuan L."/>
            <person name="Wang Z."/>
            <person name="Xia Z."/>
            <person name="Xiao L."/>
            <person name="Anderson O.D."/>
            <person name="Ouyang S."/>
            <person name="Liang Y."/>
            <person name="Zimin A.V."/>
            <person name="Pertea G."/>
            <person name="Qi P."/>
            <person name="Bennetzen J.L."/>
            <person name="Dai X."/>
            <person name="Dawson M.W."/>
            <person name="Muller H.G."/>
            <person name="Kugler K."/>
            <person name="Rivarola-Duarte L."/>
            <person name="Spannagl M."/>
            <person name="Mayer K.F.X."/>
            <person name="Lu F.H."/>
            <person name="Bevan M.W."/>
            <person name="Leroy P."/>
            <person name="Li P."/>
            <person name="You F.M."/>
            <person name="Sun Q."/>
            <person name="Liu Z."/>
            <person name="Lyons E."/>
            <person name="Wicker T."/>
            <person name="Salzberg S.L."/>
            <person name="Devos K.M."/>
            <person name="Dvorak J."/>
        </authorList>
    </citation>
    <scope>NUCLEOTIDE SEQUENCE [LARGE SCALE GENOMIC DNA]</scope>
    <source>
        <strain evidence="3">cv. AL8/78</strain>
    </source>
</reference>
<protein>
    <recommendedName>
        <fullName evidence="2">EF-hand domain-containing protein</fullName>
    </recommendedName>
</protein>
<reference evidence="4" key="1">
    <citation type="journal article" date="2014" name="Science">
        <title>Ancient hybridizations among the ancestral genomes of bread wheat.</title>
        <authorList>
            <consortium name="International Wheat Genome Sequencing Consortium,"/>
            <person name="Marcussen T."/>
            <person name="Sandve S.R."/>
            <person name="Heier L."/>
            <person name="Spannagl M."/>
            <person name="Pfeifer M."/>
            <person name="Jakobsen K.S."/>
            <person name="Wulff B.B."/>
            <person name="Steuernagel B."/>
            <person name="Mayer K.F."/>
            <person name="Olsen O.A."/>
        </authorList>
    </citation>
    <scope>NUCLEOTIDE SEQUENCE [LARGE SCALE GENOMIC DNA]</scope>
    <source>
        <strain evidence="4">cv. AL8/78</strain>
    </source>
</reference>
<name>A0A453LB53_AEGTS</name>
<keyword evidence="4" id="KW-1185">Reference proteome</keyword>
<dbReference type="InterPro" id="IPR011992">
    <property type="entry name" value="EF-hand-dom_pair"/>
</dbReference>
<dbReference type="InterPro" id="IPR002048">
    <property type="entry name" value="EF_hand_dom"/>
</dbReference>
<dbReference type="EnsemblPlants" id="AET5Gv20692000.1">
    <property type="protein sequence ID" value="AET5Gv20692000.1"/>
    <property type="gene ID" value="AET5Gv20692000"/>
</dbReference>
<reference evidence="3" key="4">
    <citation type="submission" date="2019-03" db="UniProtKB">
        <authorList>
            <consortium name="EnsemblPlants"/>
        </authorList>
    </citation>
    <scope>IDENTIFICATION</scope>
</reference>
<dbReference type="Proteomes" id="UP000015105">
    <property type="component" value="Chromosome 5D"/>
</dbReference>
<dbReference type="PROSITE" id="PS50222">
    <property type="entry name" value="EF_HAND_2"/>
    <property type="match status" value="1"/>
</dbReference>
<dbReference type="SMART" id="SM00054">
    <property type="entry name" value="EFh"/>
    <property type="match status" value="1"/>
</dbReference>
<dbReference type="PROSITE" id="PS00018">
    <property type="entry name" value="EF_HAND_1"/>
    <property type="match status" value="1"/>
</dbReference>
<reference evidence="4" key="2">
    <citation type="journal article" date="2017" name="Nat. Plants">
        <title>The Aegilops tauschii genome reveals multiple impacts of transposons.</title>
        <authorList>
            <person name="Zhao G."/>
            <person name="Zou C."/>
            <person name="Li K."/>
            <person name="Wang K."/>
            <person name="Li T."/>
            <person name="Gao L."/>
            <person name="Zhang X."/>
            <person name="Wang H."/>
            <person name="Yang Z."/>
            <person name="Liu X."/>
            <person name="Jiang W."/>
            <person name="Mao L."/>
            <person name="Kong X."/>
            <person name="Jiao Y."/>
            <person name="Jia J."/>
        </authorList>
    </citation>
    <scope>NUCLEOTIDE SEQUENCE [LARGE SCALE GENOMIC DNA]</scope>
    <source>
        <strain evidence="4">cv. AL8/78</strain>
    </source>
</reference>
<dbReference type="Gene3D" id="1.10.238.10">
    <property type="entry name" value="EF-hand"/>
    <property type="match status" value="1"/>
</dbReference>
<evidence type="ECO:0000313" key="4">
    <source>
        <dbReference type="Proteomes" id="UP000015105"/>
    </source>
</evidence>
<proteinExistence type="predicted"/>
<evidence type="ECO:0000256" key="1">
    <source>
        <dbReference type="ARBA" id="ARBA00022837"/>
    </source>
</evidence>
<dbReference type="Gramene" id="AET5Gv20692000.1">
    <property type="protein sequence ID" value="AET5Gv20692000.1"/>
    <property type="gene ID" value="AET5Gv20692000"/>
</dbReference>
<dbReference type="AlphaFoldDB" id="A0A453LB53"/>
<dbReference type="SUPFAM" id="SSF47473">
    <property type="entry name" value="EF-hand"/>
    <property type="match status" value="1"/>
</dbReference>
<dbReference type="Pfam" id="PF00036">
    <property type="entry name" value="EF-hand_1"/>
    <property type="match status" value="1"/>
</dbReference>
<accession>A0A453LB53</accession>
<organism evidence="3 4">
    <name type="scientific">Aegilops tauschii subsp. strangulata</name>
    <name type="common">Goatgrass</name>
    <dbReference type="NCBI Taxonomy" id="200361"/>
    <lineage>
        <taxon>Eukaryota</taxon>
        <taxon>Viridiplantae</taxon>
        <taxon>Streptophyta</taxon>
        <taxon>Embryophyta</taxon>
        <taxon>Tracheophyta</taxon>
        <taxon>Spermatophyta</taxon>
        <taxon>Magnoliopsida</taxon>
        <taxon>Liliopsida</taxon>
        <taxon>Poales</taxon>
        <taxon>Poaceae</taxon>
        <taxon>BOP clade</taxon>
        <taxon>Pooideae</taxon>
        <taxon>Triticodae</taxon>
        <taxon>Triticeae</taxon>
        <taxon>Triticinae</taxon>
        <taxon>Aegilops</taxon>
    </lineage>
</organism>
<evidence type="ECO:0000313" key="3">
    <source>
        <dbReference type="EnsemblPlants" id="AET5Gv20692000.1"/>
    </source>
</evidence>
<keyword evidence="1" id="KW-0106">Calcium</keyword>
<feature type="domain" description="EF-hand" evidence="2">
    <location>
        <begin position="11"/>
        <end position="46"/>
    </location>
</feature>
<reference evidence="3" key="5">
    <citation type="journal article" date="2021" name="G3 (Bethesda)">
        <title>Aegilops tauschii genome assembly Aet v5.0 features greater sequence contiguity and improved annotation.</title>
        <authorList>
            <person name="Wang L."/>
            <person name="Zhu T."/>
            <person name="Rodriguez J.C."/>
            <person name="Deal K.R."/>
            <person name="Dubcovsky J."/>
            <person name="McGuire P.E."/>
            <person name="Lux T."/>
            <person name="Spannagl M."/>
            <person name="Mayer K.F.X."/>
            <person name="Baldrich P."/>
            <person name="Meyers B.C."/>
            <person name="Huo N."/>
            <person name="Gu Y.Q."/>
            <person name="Zhou H."/>
            <person name="Devos K.M."/>
            <person name="Bennetzen J.L."/>
            <person name="Unver T."/>
            <person name="Budak H."/>
            <person name="Gulick P.J."/>
            <person name="Galiba G."/>
            <person name="Kalapos B."/>
            <person name="Nelson D.R."/>
            <person name="Li P."/>
            <person name="You F.M."/>
            <person name="Luo M.C."/>
            <person name="Dvorak J."/>
        </authorList>
    </citation>
    <scope>NUCLEOTIDE SEQUENCE [LARGE SCALE GENOMIC DNA]</scope>
    <source>
        <strain evidence="3">cv. AL8/78</strain>
    </source>
</reference>
<dbReference type="GO" id="GO:0005509">
    <property type="term" value="F:calcium ion binding"/>
    <property type="evidence" value="ECO:0007669"/>
    <property type="project" value="InterPro"/>
</dbReference>
<evidence type="ECO:0000259" key="2">
    <source>
        <dbReference type="PROSITE" id="PS50222"/>
    </source>
</evidence>
<sequence length="109" mass="11661">MKVVAKNLPAEDIENYTQMFQMIDKDKDGTLTLEELKEGLRINGHAVPENLFSMEKGVKSTLPGSPRIISVTISAVPSAKASPLPSCPVAIKTFDISGTNPITGFPSGM</sequence>